<feature type="compositionally biased region" description="Pro residues" evidence="1">
    <location>
        <begin position="247"/>
        <end position="258"/>
    </location>
</feature>
<feature type="transmembrane region" description="Helical" evidence="2">
    <location>
        <begin position="29"/>
        <end position="49"/>
    </location>
</feature>
<feature type="compositionally biased region" description="Polar residues" evidence="1">
    <location>
        <begin position="198"/>
        <end position="208"/>
    </location>
</feature>
<sequence>MSVAHQGLDILEAMSSQSVDEPRRLDINWVQTLAGALAAVSSAVLLSTLGVAGTIIGAAAGSIVVTVGNAVYSYYLDVSKERAAAARQAALEKANGVRARARSRTGGGTVVVQAAAETDAERGSPTKQRTRPTWRDAAAALPWRRVVATVVAVFAVAMAAILTFEAGAGHPVSYYTGGSGADGPRTSFGGGGSDAKSTKPTESGESNPSPDPPNQSAAPTEPTPTTSAPTTAPSEEPSEAPTTQPTTPAPTTPAPATPAPTAGSTQSTPEAAEPTER</sequence>
<dbReference type="EMBL" id="CADCUG010000150">
    <property type="protein sequence ID" value="CAA9356284.1"/>
    <property type="molecule type" value="Genomic_DNA"/>
</dbReference>
<evidence type="ECO:0000256" key="2">
    <source>
        <dbReference type="SAM" id="Phobius"/>
    </source>
</evidence>
<evidence type="ECO:0000256" key="1">
    <source>
        <dbReference type="SAM" id="MobiDB-lite"/>
    </source>
</evidence>
<feature type="compositionally biased region" description="Low complexity" evidence="1">
    <location>
        <begin position="259"/>
        <end position="269"/>
    </location>
</feature>
<feature type="transmembrane region" description="Helical" evidence="2">
    <location>
        <begin position="146"/>
        <end position="164"/>
    </location>
</feature>
<reference evidence="3" key="1">
    <citation type="submission" date="2020-02" db="EMBL/GenBank/DDBJ databases">
        <authorList>
            <person name="Meier V. D."/>
        </authorList>
    </citation>
    <scope>NUCLEOTIDE SEQUENCE</scope>
    <source>
        <strain evidence="3">AVDCRST_MAG29</strain>
    </source>
</reference>
<proteinExistence type="predicted"/>
<keyword evidence="2" id="KW-0812">Transmembrane</keyword>
<organism evidence="3">
    <name type="scientific">uncultured Nocardioidaceae bacterium</name>
    <dbReference type="NCBI Taxonomy" id="253824"/>
    <lineage>
        <taxon>Bacteria</taxon>
        <taxon>Bacillati</taxon>
        <taxon>Actinomycetota</taxon>
        <taxon>Actinomycetes</taxon>
        <taxon>Propionibacteriales</taxon>
        <taxon>Nocardioidaceae</taxon>
        <taxon>environmental samples</taxon>
    </lineage>
</organism>
<dbReference type="PRINTS" id="PR01217">
    <property type="entry name" value="PRICHEXTENSN"/>
</dbReference>
<name>A0A6J4MIH1_9ACTN</name>
<keyword evidence="2" id="KW-0472">Membrane</keyword>
<feature type="region of interest" description="Disordered" evidence="1">
    <location>
        <begin position="181"/>
        <end position="277"/>
    </location>
</feature>
<accession>A0A6J4MIH1</accession>
<gene>
    <name evidence="3" type="ORF">AVDCRST_MAG29-2605</name>
</gene>
<feature type="compositionally biased region" description="Low complexity" evidence="1">
    <location>
        <begin position="215"/>
        <end position="246"/>
    </location>
</feature>
<protein>
    <submittedName>
        <fullName evidence="3">Uncharacterized protein</fullName>
    </submittedName>
</protein>
<keyword evidence="2" id="KW-1133">Transmembrane helix</keyword>
<dbReference type="AlphaFoldDB" id="A0A6J4MIH1"/>
<evidence type="ECO:0000313" key="3">
    <source>
        <dbReference type="EMBL" id="CAA9356284.1"/>
    </source>
</evidence>
<feature type="transmembrane region" description="Helical" evidence="2">
    <location>
        <begin position="55"/>
        <end position="75"/>
    </location>
</feature>